<evidence type="ECO:0000313" key="3">
    <source>
        <dbReference type="Proteomes" id="UP000191672"/>
    </source>
</evidence>
<keyword evidence="1" id="KW-0812">Transmembrane</keyword>
<feature type="transmembrane region" description="Helical" evidence="1">
    <location>
        <begin position="30"/>
        <end position="47"/>
    </location>
</feature>
<organism evidence="2 3">
    <name type="scientific">Penicillium antarcticum</name>
    <dbReference type="NCBI Taxonomy" id="416450"/>
    <lineage>
        <taxon>Eukaryota</taxon>
        <taxon>Fungi</taxon>
        <taxon>Dikarya</taxon>
        <taxon>Ascomycota</taxon>
        <taxon>Pezizomycotina</taxon>
        <taxon>Eurotiomycetes</taxon>
        <taxon>Eurotiomycetidae</taxon>
        <taxon>Eurotiales</taxon>
        <taxon>Aspergillaceae</taxon>
        <taxon>Penicillium</taxon>
    </lineage>
</organism>
<dbReference type="AlphaFoldDB" id="A0A1V6QML2"/>
<comment type="caution">
    <text evidence="2">The sequence shown here is derived from an EMBL/GenBank/DDBJ whole genome shotgun (WGS) entry which is preliminary data.</text>
</comment>
<dbReference type="EMBL" id="MDYN01000001">
    <property type="protein sequence ID" value="OQD90459.1"/>
    <property type="molecule type" value="Genomic_DNA"/>
</dbReference>
<evidence type="ECO:0008006" key="4">
    <source>
        <dbReference type="Google" id="ProtNLM"/>
    </source>
</evidence>
<dbReference type="InterPro" id="IPR036259">
    <property type="entry name" value="MFS_trans_sf"/>
</dbReference>
<reference evidence="3" key="1">
    <citation type="journal article" date="2017" name="Nat. Microbiol.">
        <title>Global analysis of biosynthetic gene clusters reveals vast potential of secondary metabolite production in Penicillium species.</title>
        <authorList>
            <person name="Nielsen J.C."/>
            <person name="Grijseels S."/>
            <person name="Prigent S."/>
            <person name="Ji B."/>
            <person name="Dainat J."/>
            <person name="Nielsen K.F."/>
            <person name="Frisvad J.C."/>
            <person name="Workman M."/>
            <person name="Nielsen J."/>
        </authorList>
    </citation>
    <scope>NUCLEOTIDE SEQUENCE [LARGE SCALE GENOMIC DNA]</scope>
    <source>
        <strain evidence="3">IBT 31811</strain>
    </source>
</reference>
<evidence type="ECO:0000313" key="2">
    <source>
        <dbReference type="EMBL" id="OQD90459.1"/>
    </source>
</evidence>
<dbReference type="Gene3D" id="1.20.1250.20">
    <property type="entry name" value="MFS general substrate transporter like domains"/>
    <property type="match status" value="1"/>
</dbReference>
<keyword evidence="1" id="KW-0472">Membrane</keyword>
<keyword evidence="1" id="KW-1133">Transmembrane helix</keyword>
<dbReference type="Proteomes" id="UP000191672">
    <property type="component" value="Unassembled WGS sequence"/>
</dbReference>
<sequence>MSIIYDQVVGHEHADWLLLGLFTSYLERKVCLHIAVILACVAIIVVMTTDYKAGHAGRLVIGLGNELLMTLSQLYTQVCLLVIPESPRWLLQQNKKEQAYKDLIWLRPDRTTVNGEMEDI</sequence>
<evidence type="ECO:0000256" key="1">
    <source>
        <dbReference type="SAM" id="Phobius"/>
    </source>
</evidence>
<proteinExistence type="predicted"/>
<gene>
    <name evidence="2" type="ORF">PENANT_c001G09524</name>
</gene>
<protein>
    <recommendedName>
        <fullName evidence="4">Major facilitator superfamily (MFS) profile domain-containing protein</fullName>
    </recommendedName>
</protein>
<name>A0A1V6QML2_9EURO</name>
<accession>A0A1V6QML2</accession>
<keyword evidence="3" id="KW-1185">Reference proteome</keyword>